<dbReference type="GO" id="GO:0004400">
    <property type="term" value="F:histidinol-phosphate transaminase activity"/>
    <property type="evidence" value="ECO:0007669"/>
    <property type="project" value="UniProtKB-EC"/>
</dbReference>
<evidence type="ECO:0000256" key="4">
    <source>
        <dbReference type="ARBA" id="ARBA00011738"/>
    </source>
</evidence>
<keyword evidence="6 11" id="KW-0028">Amino-acid biosynthesis</keyword>
<dbReference type="InterPro" id="IPR015424">
    <property type="entry name" value="PyrdxlP-dep_Trfase"/>
</dbReference>
<dbReference type="CDD" id="cd00609">
    <property type="entry name" value="AAT_like"/>
    <property type="match status" value="1"/>
</dbReference>
<protein>
    <recommendedName>
        <fullName evidence="11">Histidinol-phosphate aminotransferase</fullName>
        <ecNumber evidence="11">2.6.1.9</ecNumber>
    </recommendedName>
    <alternativeName>
        <fullName evidence="11">Imidazole acetol-phosphate transaminase</fullName>
    </alternativeName>
</protein>
<dbReference type="InterPro" id="IPR015421">
    <property type="entry name" value="PyrdxlP-dep_Trfase_major"/>
</dbReference>
<comment type="pathway">
    <text evidence="2 11">Amino-acid biosynthesis; L-histidine biosynthesis; L-histidine from 5-phospho-alpha-D-ribose 1-diphosphate: step 7/9.</text>
</comment>
<proteinExistence type="inferred from homology"/>
<keyword evidence="8 11" id="KW-0663">Pyridoxal phosphate</keyword>
<dbReference type="Pfam" id="PF00155">
    <property type="entry name" value="Aminotran_1_2"/>
    <property type="match status" value="1"/>
</dbReference>
<evidence type="ECO:0000256" key="3">
    <source>
        <dbReference type="ARBA" id="ARBA00007970"/>
    </source>
</evidence>
<dbReference type="EC" id="2.6.1.9" evidence="11"/>
<evidence type="ECO:0000256" key="9">
    <source>
        <dbReference type="ARBA" id="ARBA00023102"/>
    </source>
</evidence>
<dbReference type="PANTHER" id="PTHR43643">
    <property type="entry name" value="HISTIDINOL-PHOSPHATE AMINOTRANSFERASE 2"/>
    <property type="match status" value="1"/>
</dbReference>
<feature type="modified residue" description="N6-(pyridoxal phosphate)lysine" evidence="11">
    <location>
        <position position="229"/>
    </location>
</feature>
<sequence>MEDKQKIQPRKSLQQIQPYSPGKPIWEVQKELGLDRVIKLASNENPLGPSPMAIEEISKSINGINRYPDADATHVKEMISKQLHVQTQQLIVTNGADELITLISEAYLEEGLEIIVPSPSFSEYDFGAHVMGASVVAVPLGENYEYDIEAILSAISERTKIVYICSPNNPTGTYLAKAKLQQLLDSVPEQVLVVFDGAYSHYAKAEDYTNGLEFVEQGYPIIVLHTFSKIYGLAGVRIGYGVASQEIVKDILKVKEPFNVNTIAQVAATAAIADEKHVNDSQAMNENGRNQMYEAFSKLGIHYIESMSNFVLVHIGPNAKHVYEQLMAKGIIVRYGGIWGLTEHLRISVGTTEENEILLETIGSIIKRDLP</sequence>
<dbReference type="EMBL" id="JAIQUM010000120">
    <property type="protein sequence ID" value="MBZ5753539.1"/>
    <property type="molecule type" value="Genomic_DNA"/>
</dbReference>
<gene>
    <name evidence="11 13" type="primary">hisC</name>
    <name evidence="13" type="ORF">K9V48_25770</name>
</gene>
<evidence type="ECO:0000259" key="12">
    <source>
        <dbReference type="Pfam" id="PF00155"/>
    </source>
</evidence>
<dbReference type="NCBIfam" id="TIGR01141">
    <property type="entry name" value="hisC"/>
    <property type="match status" value="1"/>
</dbReference>
<dbReference type="InterPro" id="IPR050106">
    <property type="entry name" value="HistidinolP_aminotransfase"/>
</dbReference>
<dbReference type="Gene3D" id="3.40.640.10">
    <property type="entry name" value="Type I PLP-dependent aspartate aminotransferase-like (Major domain)"/>
    <property type="match status" value="1"/>
</dbReference>
<comment type="caution">
    <text evidence="13">The sequence shown here is derived from an EMBL/GenBank/DDBJ whole genome shotgun (WGS) entry which is preliminary data.</text>
</comment>
<evidence type="ECO:0000256" key="7">
    <source>
        <dbReference type="ARBA" id="ARBA00022679"/>
    </source>
</evidence>
<dbReference type="InterPro" id="IPR015422">
    <property type="entry name" value="PyrdxlP-dep_Trfase_small"/>
</dbReference>
<keyword evidence="9 11" id="KW-0368">Histidine biosynthesis</keyword>
<comment type="subunit">
    <text evidence="4 11">Homodimer.</text>
</comment>
<dbReference type="SUPFAM" id="SSF53383">
    <property type="entry name" value="PLP-dependent transferases"/>
    <property type="match status" value="1"/>
</dbReference>
<dbReference type="Gene3D" id="3.90.1150.10">
    <property type="entry name" value="Aspartate Aminotransferase, domain 1"/>
    <property type="match status" value="1"/>
</dbReference>
<dbReference type="RefSeq" id="WP_224141958.1">
    <property type="nucleotide sequence ID" value="NZ_JAIQUM010000120.1"/>
</dbReference>
<dbReference type="PANTHER" id="PTHR43643:SF6">
    <property type="entry name" value="HISTIDINOL-PHOSPHATE AMINOTRANSFERASE"/>
    <property type="match status" value="1"/>
</dbReference>
<name>A0ABS7UZT8_9BACI</name>
<evidence type="ECO:0000256" key="1">
    <source>
        <dbReference type="ARBA" id="ARBA00001933"/>
    </source>
</evidence>
<evidence type="ECO:0000256" key="11">
    <source>
        <dbReference type="HAMAP-Rule" id="MF_01023"/>
    </source>
</evidence>
<evidence type="ECO:0000256" key="8">
    <source>
        <dbReference type="ARBA" id="ARBA00022898"/>
    </source>
</evidence>
<evidence type="ECO:0000256" key="2">
    <source>
        <dbReference type="ARBA" id="ARBA00005011"/>
    </source>
</evidence>
<organism evidence="13 14">
    <name type="scientific">Metabacillus rhizolycopersici</name>
    <dbReference type="NCBI Taxonomy" id="2875709"/>
    <lineage>
        <taxon>Bacteria</taxon>
        <taxon>Bacillati</taxon>
        <taxon>Bacillota</taxon>
        <taxon>Bacilli</taxon>
        <taxon>Bacillales</taxon>
        <taxon>Bacillaceae</taxon>
        <taxon>Metabacillus</taxon>
    </lineage>
</organism>
<evidence type="ECO:0000313" key="13">
    <source>
        <dbReference type="EMBL" id="MBZ5753539.1"/>
    </source>
</evidence>
<reference evidence="13" key="1">
    <citation type="submission" date="2024-05" db="EMBL/GenBank/DDBJ databases">
        <title>Metabacillus sp. nov., isolated from the rhizosphere soil of tomato plants.</title>
        <authorList>
            <person name="Ma R."/>
        </authorList>
    </citation>
    <scope>NUCLEOTIDE SEQUENCE</scope>
    <source>
        <strain evidence="13">DBTR6</strain>
    </source>
</reference>
<keyword evidence="14" id="KW-1185">Reference proteome</keyword>
<keyword evidence="7 11" id="KW-0808">Transferase</keyword>
<dbReference type="Proteomes" id="UP001165287">
    <property type="component" value="Unassembled WGS sequence"/>
</dbReference>
<comment type="cofactor">
    <cofactor evidence="1 11">
        <name>pyridoxal 5'-phosphate</name>
        <dbReference type="ChEBI" id="CHEBI:597326"/>
    </cofactor>
</comment>
<feature type="domain" description="Aminotransferase class I/classII large" evidence="12">
    <location>
        <begin position="36"/>
        <end position="362"/>
    </location>
</feature>
<dbReference type="InterPro" id="IPR005861">
    <property type="entry name" value="HisP_aminotrans"/>
</dbReference>
<comment type="similarity">
    <text evidence="3 11">Belongs to the class-II pyridoxal-phosphate-dependent aminotransferase family. Histidinol-phosphate aminotransferase subfamily.</text>
</comment>
<evidence type="ECO:0000313" key="14">
    <source>
        <dbReference type="Proteomes" id="UP001165287"/>
    </source>
</evidence>
<evidence type="ECO:0000256" key="6">
    <source>
        <dbReference type="ARBA" id="ARBA00022605"/>
    </source>
</evidence>
<evidence type="ECO:0000256" key="10">
    <source>
        <dbReference type="ARBA" id="ARBA00047481"/>
    </source>
</evidence>
<dbReference type="InterPro" id="IPR004839">
    <property type="entry name" value="Aminotransferase_I/II_large"/>
</dbReference>
<accession>A0ABS7UZT8</accession>
<evidence type="ECO:0000256" key="5">
    <source>
        <dbReference type="ARBA" id="ARBA00022576"/>
    </source>
</evidence>
<dbReference type="HAMAP" id="MF_01023">
    <property type="entry name" value="HisC_aminotrans_2"/>
    <property type="match status" value="1"/>
</dbReference>
<keyword evidence="5 11" id="KW-0032">Aminotransferase</keyword>
<comment type="catalytic activity">
    <reaction evidence="10 11">
        <text>L-histidinol phosphate + 2-oxoglutarate = 3-(imidazol-4-yl)-2-oxopropyl phosphate + L-glutamate</text>
        <dbReference type="Rhea" id="RHEA:23744"/>
        <dbReference type="ChEBI" id="CHEBI:16810"/>
        <dbReference type="ChEBI" id="CHEBI:29985"/>
        <dbReference type="ChEBI" id="CHEBI:57766"/>
        <dbReference type="ChEBI" id="CHEBI:57980"/>
        <dbReference type="EC" id="2.6.1.9"/>
    </reaction>
</comment>